<evidence type="ECO:0000313" key="1">
    <source>
        <dbReference type="EMBL" id="KAJ3543162.1"/>
    </source>
</evidence>
<protein>
    <submittedName>
        <fullName evidence="1">Uncharacterized protein</fullName>
    </submittedName>
</protein>
<sequence>MSTSSRLNFPNGMLAGQTAIITGAAQGIGAETATILSREGCKVVIADIDAAKAEKTADAIKSDGGTAIAVAGDITDDEAINELVQRAAEFGGGKIHILINNAGYAWDDPIEKIQNKQWETIIALHNTAPFKLIRAAAPYFMVKDDEPRSIVNISSTSGVYGNAGQASYALAKAGLVGLTKTVAQEWGPQYGVRANSRSPPSTTWSDAGADIVLFTAVAFGAIKTRLTQAPKGEYVVRPDGTKHAVGFHGGYDEEEKWVGDIPLRRIGSPTDAGRAILAAVSPLFSYVTGQTIMVSLAHWAVVCQLLTIIRSLVVGGPNWGLDNTRTFIHVSLPADYAAFQIAVPLQNFG</sequence>
<dbReference type="EMBL" id="JANRMS010000258">
    <property type="protein sequence ID" value="KAJ3543162.1"/>
    <property type="molecule type" value="Genomic_DNA"/>
</dbReference>
<comment type="caution">
    <text evidence="1">The sequence shown here is derived from an EMBL/GenBank/DDBJ whole genome shotgun (WGS) entry which is preliminary data.</text>
</comment>
<dbReference type="Proteomes" id="UP001148629">
    <property type="component" value="Unassembled WGS sequence"/>
</dbReference>
<evidence type="ECO:0000313" key="2">
    <source>
        <dbReference type="Proteomes" id="UP001148629"/>
    </source>
</evidence>
<gene>
    <name evidence="1" type="ORF">NM208_g3716</name>
</gene>
<keyword evidence="2" id="KW-1185">Reference proteome</keyword>
<reference evidence="1" key="1">
    <citation type="submission" date="2022-08" db="EMBL/GenBank/DDBJ databases">
        <title>Genome Sequence of Fusarium decemcellulare.</title>
        <authorList>
            <person name="Buettner E."/>
        </authorList>
    </citation>
    <scope>NUCLEOTIDE SEQUENCE</scope>
    <source>
        <strain evidence="1">Babe19</strain>
    </source>
</reference>
<accession>A0ACC1SN11</accession>
<name>A0ACC1SN11_9HYPO</name>
<organism evidence="1 2">
    <name type="scientific">Fusarium decemcellulare</name>
    <dbReference type="NCBI Taxonomy" id="57161"/>
    <lineage>
        <taxon>Eukaryota</taxon>
        <taxon>Fungi</taxon>
        <taxon>Dikarya</taxon>
        <taxon>Ascomycota</taxon>
        <taxon>Pezizomycotina</taxon>
        <taxon>Sordariomycetes</taxon>
        <taxon>Hypocreomycetidae</taxon>
        <taxon>Hypocreales</taxon>
        <taxon>Nectriaceae</taxon>
        <taxon>Fusarium</taxon>
        <taxon>Fusarium decemcellulare species complex</taxon>
    </lineage>
</organism>
<proteinExistence type="predicted"/>